<dbReference type="EMBL" id="JAAAID010002989">
    <property type="protein sequence ID" value="KAG0001963.1"/>
    <property type="molecule type" value="Genomic_DNA"/>
</dbReference>
<proteinExistence type="predicted"/>
<evidence type="ECO:0000313" key="2">
    <source>
        <dbReference type="EMBL" id="KAG0001963.1"/>
    </source>
</evidence>
<gene>
    <name evidence="2" type="ORF">BGZ80_006044</name>
</gene>
<evidence type="ECO:0000313" key="3">
    <source>
        <dbReference type="Proteomes" id="UP000703661"/>
    </source>
</evidence>
<comment type="caution">
    <text evidence="2">The sequence shown here is derived from an EMBL/GenBank/DDBJ whole genome shotgun (WGS) entry which is preliminary data.</text>
</comment>
<evidence type="ECO:0000256" key="1">
    <source>
        <dbReference type="SAM" id="MobiDB-lite"/>
    </source>
</evidence>
<accession>A0A9P6MIL7</accession>
<sequence length="131" mass="13187">MKEVFQKLSQARNSGIVVVNQPTAEDSRPGRSLGLGYKTGSNPSGQRGSRIVSNRNAGSQGIHTAGGLARAMQERGTGVSDAFLLAPALASASTSTGRAGGAGRNKKVRGVGGGGASITTNSASRHKALVL</sequence>
<reference evidence="2" key="1">
    <citation type="journal article" date="2020" name="Fungal Divers.">
        <title>Resolving the Mortierellaceae phylogeny through synthesis of multi-gene phylogenetics and phylogenomics.</title>
        <authorList>
            <person name="Vandepol N."/>
            <person name="Liber J."/>
            <person name="Desiro A."/>
            <person name="Na H."/>
            <person name="Kennedy M."/>
            <person name="Barry K."/>
            <person name="Grigoriev I.V."/>
            <person name="Miller A.N."/>
            <person name="O'Donnell K."/>
            <person name="Stajich J.E."/>
            <person name="Bonito G."/>
        </authorList>
    </citation>
    <scope>NUCLEOTIDE SEQUENCE</scope>
    <source>
        <strain evidence="2">NRRL 2769</strain>
    </source>
</reference>
<feature type="non-terminal residue" evidence="2">
    <location>
        <position position="131"/>
    </location>
</feature>
<dbReference type="Proteomes" id="UP000703661">
    <property type="component" value="Unassembled WGS sequence"/>
</dbReference>
<feature type="region of interest" description="Disordered" evidence="1">
    <location>
        <begin position="22"/>
        <end position="59"/>
    </location>
</feature>
<feature type="region of interest" description="Disordered" evidence="1">
    <location>
        <begin position="93"/>
        <end position="131"/>
    </location>
</feature>
<protein>
    <submittedName>
        <fullName evidence="2">Uncharacterized protein</fullName>
    </submittedName>
</protein>
<feature type="compositionally biased region" description="Polar residues" evidence="1">
    <location>
        <begin position="39"/>
        <end position="59"/>
    </location>
</feature>
<keyword evidence="3" id="KW-1185">Reference proteome</keyword>
<name>A0A9P6MIL7_9FUNG</name>
<organism evidence="2 3">
    <name type="scientific">Entomortierella chlamydospora</name>
    <dbReference type="NCBI Taxonomy" id="101097"/>
    <lineage>
        <taxon>Eukaryota</taxon>
        <taxon>Fungi</taxon>
        <taxon>Fungi incertae sedis</taxon>
        <taxon>Mucoromycota</taxon>
        <taxon>Mortierellomycotina</taxon>
        <taxon>Mortierellomycetes</taxon>
        <taxon>Mortierellales</taxon>
        <taxon>Mortierellaceae</taxon>
        <taxon>Entomortierella</taxon>
    </lineage>
</organism>
<dbReference type="AlphaFoldDB" id="A0A9P6MIL7"/>